<accession>A0A060BZM0</accession>
<dbReference type="AlphaFoldDB" id="A0A060BZM0"/>
<sequence>SGDYASRTQSSFAAGCDVVLHCNGSMAEMAAVAEACPLLEGKAAWRARVALERAVRPGDADEAALRAEFAQTLATVAARIA</sequence>
<feature type="non-terminal residue" evidence="1">
    <location>
        <position position="1"/>
    </location>
</feature>
<name>A0A060BZM0_9HYPH</name>
<organism evidence="1">
    <name type="scientific">uncultured Mesorhizobium sp</name>
    <dbReference type="NCBI Taxonomy" id="233795"/>
    <lineage>
        <taxon>Bacteria</taxon>
        <taxon>Pseudomonadati</taxon>
        <taxon>Pseudomonadota</taxon>
        <taxon>Alphaproteobacteria</taxon>
        <taxon>Hyphomicrobiales</taxon>
        <taxon>Phyllobacteriaceae</taxon>
        <taxon>Mesorhizobium</taxon>
        <taxon>environmental samples</taxon>
    </lineage>
</organism>
<evidence type="ECO:0000313" key="1">
    <source>
        <dbReference type="EMBL" id="AIA88147.1"/>
    </source>
</evidence>
<dbReference type="EMBL" id="KF120867">
    <property type="protein sequence ID" value="AIA88147.1"/>
    <property type="molecule type" value="Genomic_DNA"/>
</dbReference>
<protein>
    <submittedName>
        <fullName evidence="1">CAZy families GH3 protein</fullName>
    </submittedName>
</protein>
<proteinExistence type="predicted"/>
<reference evidence="1" key="1">
    <citation type="journal article" date="2013" name="Environ. Microbiol.">
        <title>Seasonally variable intestinal metagenomes of the red palm weevil (Rhynchophorus ferrugineus).</title>
        <authorList>
            <person name="Jia S."/>
            <person name="Zhang X."/>
            <person name="Zhang G."/>
            <person name="Yin A."/>
            <person name="Zhang S."/>
            <person name="Li F."/>
            <person name="Wang L."/>
            <person name="Zhao D."/>
            <person name="Yun Q."/>
            <person name="Tala"/>
            <person name="Wang J."/>
            <person name="Sun G."/>
            <person name="Baabdullah M."/>
            <person name="Yu X."/>
            <person name="Hu S."/>
            <person name="Al-Mssallem I.S."/>
            <person name="Yu J."/>
        </authorList>
    </citation>
    <scope>NUCLEOTIDE SEQUENCE</scope>
</reference>